<dbReference type="AlphaFoldDB" id="A0A7G9WH79"/>
<keyword evidence="2" id="KW-0012">Acyltransferase</keyword>
<dbReference type="EMBL" id="CP060696">
    <property type="protein sequence ID" value="QNO18041.1"/>
    <property type="molecule type" value="Genomic_DNA"/>
</dbReference>
<dbReference type="InterPro" id="IPR016181">
    <property type="entry name" value="Acyl_CoA_acyltransferase"/>
</dbReference>
<dbReference type="CDD" id="cd04301">
    <property type="entry name" value="NAT_SF"/>
    <property type="match status" value="1"/>
</dbReference>
<dbReference type="PANTHER" id="PTHR43072">
    <property type="entry name" value="N-ACETYLTRANSFERASE"/>
    <property type="match status" value="1"/>
</dbReference>
<dbReference type="Pfam" id="PF13420">
    <property type="entry name" value="Acetyltransf_4"/>
    <property type="match status" value="1"/>
</dbReference>
<dbReference type="Proteomes" id="UP000516046">
    <property type="component" value="Chromosome"/>
</dbReference>
<dbReference type="Gene3D" id="3.40.630.30">
    <property type="match status" value="1"/>
</dbReference>
<sequence length="177" mass="20316">MEKTFEIRAAKTSDGARLAEIYEPYVCQTVITFEEEAPSAQEMAHRVVETQKDFPWLVYEENGKVLGYAYAHQMQARAAFQWSAEVSVYLDWNYRGHGAGHALYAQLEKLLKEMGVAQLYAQIAVPNPESIGFHHACGYEDLCLYPHIGYKRNKWCDLAVLVKQLQLPEHPQPRKKI</sequence>
<evidence type="ECO:0000256" key="2">
    <source>
        <dbReference type="ARBA" id="ARBA00023315"/>
    </source>
</evidence>
<organism evidence="4 5">
    <name type="scientific">Caproicibacterium amylolyticum</name>
    <dbReference type="NCBI Taxonomy" id="2766537"/>
    <lineage>
        <taxon>Bacteria</taxon>
        <taxon>Bacillati</taxon>
        <taxon>Bacillota</taxon>
        <taxon>Clostridia</taxon>
        <taxon>Eubacteriales</taxon>
        <taxon>Oscillospiraceae</taxon>
        <taxon>Caproicibacterium</taxon>
    </lineage>
</organism>
<dbReference type="RefSeq" id="WP_212507106.1">
    <property type="nucleotide sequence ID" value="NZ_CP060696.1"/>
</dbReference>
<evidence type="ECO:0000313" key="4">
    <source>
        <dbReference type="EMBL" id="QNO18041.1"/>
    </source>
</evidence>
<dbReference type="InterPro" id="IPR000182">
    <property type="entry name" value="GNAT_dom"/>
</dbReference>
<proteinExistence type="predicted"/>
<gene>
    <name evidence="4" type="ORF">H6X83_14185</name>
</gene>
<reference evidence="4 5" key="1">
    <citation type="submission" date="2020-08" db="EMBL/GenBank/DDBJ databases">
        <authorList>
            <person name="Ren C."/>
            <person name="Gu Y."/>
            <person name="Xu Y."/>
        </authorList>
    </citation>
    <scope>NUCLEOTIDE SEQUENCE [LARGE SCALE GENOMIC DNA]</scope>
    <source>
        <strain evidence="4 5">LBM18003</strain>
    </source>
</reference>
<name>A0A7G9WH79_9FIRM</name>
<evidence type="ECO:0000259" key="3">
    <source>
        <dbReference type="PROSITE" id="PS51186"/>
    </source>
</evidence>
<dbReference type="PANTHER" id="PTHR43072:SF23">
    <property type="entry name" value="UPF0039 PROTEIN C11D3.02C"/>
    <property type="match status" value="1"/>
</dbReference>
<feature type="domain" description="N-acetyltransferase" evidence="3">
    <location>
        <begin position="5"/>
        <end position="157"/>
    </location>
</feature>
<dbReference type="PROSITE" id="PS51186">
    <property type="entry name" value="GNAT"/>
    <property type="match status" value="1"/>
</dbReference>
<dbReference type="SUPFAM" id="SSF55729">
    <property type="entry name" value="Acyl-CoA N-acyltransferases (Nat)"/>
    <property type="match status" value="1"/>
</dbReference>
<dbReference type="KEGG" id="caml:H6X83_14185"/>
<keyword evidence="5" id="KW-1185">Reference proteome</keyword>
<dbReference type="GO" id="GO:0016747">
    <property type="term" value="F:acyltransferase activity, transferring groups other than amino-acyl groups"/>
    <property type="evidence" value="ECO:0007669"/>
    <property type="project" value="InterPro"/>
</dbReference>
<evidence type="ECO:0000313" key="5">
    <source>
        <dbReference type="Proteomes" id="UP000516046"/>
    </source>
</evidence>
<evidence type="ECO:0000256" key="1">
    <source>
        <dbReference type="ARBA" id="ARBA00022679"/>
    </source>
</evidence>
<accession>A0A7G9WH79</accession>
<keyword evidence="1 4" id="KW-0808">Transferase</keyword>
<protein>
    <submittedName>
        <fullName evidence="4">N-acetyltransferase</fullName>
    </submittedName>
</protein>